<dbReference type="OrthoDB" id="6077919at2759"/>
<evidence type="ECO:0000313" key="17">
    <source>
        <dbReference type="RefSeq" id="XP_012889462.1"/>
    </source>
</evidence>
<comment type="similarity">
    <text evidence="3">Belongs to the krueppel C2H2-type zinc-finger protein family.</text>
</comment>
<dbReference type="Proteomes" id="UP000081671">
    <property type="component" value="Unplaced"/>
</dbReference>
<dbReference type="GO" id="GO:0000981">
    <property type="term" value="F:DNA-binding transcription factor activity, RNA polymerase II-specific"/>
    <property type="evidence" value="ECO:0007669"/>
    <property type="project" value="TreeGrafter"/>
</dbReference>
<evidence type="ECO:0000256" key="6">
    <source>
        <dbReference type="ARBA" id="ARBA00022771"/>
    </source>
</evidence>
<evidence type="ECO:0000256" key="4">
    <source>
        <dbReference type="ARBA" id="ARBA00022723"/>
    </source>
</evidence>
<dbReference type="RefSeq" id="XP_012889462.1">
    <property type="nucleotide sequence ID" value="XM_013034008.1"/>
</dbReference>
<feature type="region of interest" description="Disordered" evidence="13">
    <location>
        <begin position="118"/>
        <end position="139"/>
    </location>
</feature>
<dbReference type="PROSITE" id="PS50805">
    <property type="entry name" value="KRAB"/>
    <property type="match status" value="1"/>
</dbReference>
<feature type="domain" description="C2H2-type" evidence="14">
    <location>
        <begin position="195"/>
        <end position="222"/>
    </location>
</feature>
<dbReference type="Gene3D" id="6.10.140.140">
    <property type="match status" value="1"/>
</dbReference>
<dbReference type="KEGG" id="dord:105999102"/>
<keyword evidence="4" id="KW-0479">Metal-binding</keyword>
<keyword evidence="8" id="KW-0805">Transcription regulation</keyword>
<feature type="domain" description="C2H2-type" evidence="14">
    <location>
        <begin position="335"/>
        <end position="362"/>
    </location>
</feature>
<evidence type="ECO:0000313" key="16">
    <source>
        <dbReference type="Proteomes" id="UP000081671"/>
    </source>
</evidence>
<evidence type="ECO:0000256" key="12">
    <source>
        <dbReference type="PROSITE-ProRule" id="PRU00042"/>
    </source>
</evidence>
<dbReference type="FunFam" id="3.30.160.60:FF:001014">
    <property type="entry name" value="Zinc finger protein 597"/>
    <property type="match status" value="2"/>
</dbReference>
<dbReference type="SMART" id="SM00349">
    <property type="entry name" value="KRAB"/>
    <property type="match status" value="1"/>
</dbReference>
<dbReference type="CDD" id="cd07765">
    <property type="entry name" value="KRAB_A-box"/>
    <property type="match status" value="1"/>
</dbReference>
<evidence type="ECO:0000256" key="7">
    <source>
        <dbReference type="ARBA" id="ARBA00022833"/>
    </source>
</evidence>
<keyword evidence="10" id="KW-0804">Transcription</keyword>
<dbReference type="AlphaFoldDB" id="A0A1S3GNA1"/>
<gene>
    <name evidence="17" type="primary">Znf627</name>
</gene>
<feature type="domain" description="C2H2-type" evidence="14">
    <location>
        <begin position="223"/>
        <end position="250"/>
    </location>
</feature>
<evidence type="ECO:0000259" key="15">
    <source>
        <dbReference type="PROSITE" id="PS50805"/>
    </source>
</evidence>
<feature type="domain" description="C2H2-type" evidence="14">
    <location>
        <begin position="251"/>
        <end position="278"/>
    </location>
</feature>
<reference evidence="17" key="1">
    <citation type="submission" date="2025-08" db="UniProtKB">
        <authorList>
            <consortium name="RefSeq"/>
        </authorList>
    </citation>
    <scope>IDENTIFICATION</scope>
    <source>
        <tissue evidence="17">Kidney</tissue>
    </source>
</reference>
<dbReference type="SUPFAM" id="SSF109640">
    <property type="entry name" value="KRAB domain (Kruppel-associated box)"/>
    <property type="match status" value="1"/>
</dbReference>
<dbReference type="Gene3D" id="3.30.160.60">
    <property type="entry name" value="Classic Zinc Finger"/>
    <property type="match status" value="7"/>
</dbReference>
<evidence type="ECO:0000256" key="1">
    <source>
        <dbReference type="ARBA" id="ARBA00003767"/>
    </source>
</evidence>
<evidence type="ECO:0000256" key="11">
    <source>
        <dbReference type="ARBA" id="ARBA00023242"/>
    </source>
</evidence>
<dbReference type="FunFam" id="3.30.160.60:FF:000193">
    <property type="entry name" value="Zinc finger protein 300"/>
    <property type="match status" value="2"/>
</dbReference>
<dbReference type="InterPro" id="IPR036236">
    <property type="entry name" value="Znf_C2H2_sf"/>
</dbReference>
<keyword evidence="6 12" id="KW-0863">Zinc-finger</keyword>
<dbReference type="GO" id="GO:0005634">
    <property type="term" value="C:nucleus"/>
    <property type="evidence" value="ECO:0007669"/>
    <property type="project" value="UniProtKB-SubCell"/>
</dbReference>
<keyword evidence="9" id="KW-0238">DNA-binding</keyword>
<evidence type="ECO:0000256" key="10">
    <source>
        <dbReference type="ARBA" id="ARBA00023163"/>
    </source>
</evidence>
<dbReference type="GeneID" id="105999102"/>
<dbReference type="PANTHER" id="PTHR24381:SF427">
    <property type="entry name" value="ZINC FINGER PROTEIN 491"/>
    <property type="match status" value="1"/>
</dbReference>
<evidence type="ECO:0000256" key="2">
    <source>
        <dbReference type="ARBA" id="ARBA00004123"/>
    </source>
</evidence>
<organism evidence="16 17">
    <name type="scientific">Dipodomys ordii</name>
    <name type="common">Ord's kangaroo rat</name>
    <dbReference type="NCBI Taxonomy" id="10020"/>
    <lineage>
        <taxon>Eukaryota</taxon>
        <taxon>Metazoa</taxon>
        <taxon>Chordata</taxon>
        <taxon>Craniata</taxon>
        <taxon>Vertebrata</taxon>
        <taxon>Euteleostomi</taxon>
        <taxon>Mammalia</taxon>
        <taxon>Eutheria</taxon>
        <taxon>Euarchontoglires</taxon>
        <taxon>Glires</taxon>
        <taxon>Rodentia</taxon>
        <taxon>Castorimorpha</taxon>
        <taxon>Heteromyidae</taxon>
        <taxon>Dipodomyinae</taxon>
        <taxon>Dipodomys</taxon>
    </lineage>
</organism>
<keyword evidence="16" id="KW-1185">Reference proteome</keyword>
<dbReference type="CTD" id="199692"/>
<dbReference type="Pfam" id="PF00096">
    <property type="entry name" value="zf-C2H2"/>
    <property type="match status" value="4"/>
</dbReference>
<dbReference type="SUPFAM" id="SSF57667">
    <property type="entry name" value="beta-beta-alpha zinc fingers"/>
    <property type="match status" value="4"/>
</dbReference>
<feature type="domain" description="C2H2-type" evidence="14">
    <location>
        <begin position="307"/>
        <end position="334"/>
    </location>
</feature>
<evidence type="ECO:0000256" key="9">
    <source>
        <dbReference type="ARBA" id="ARBA00023125"/>
    </source>
</evidence>
<proteinExistence type="inferred from homology"/>
<evidence type="ECO:0000256" key="13">
    <source>
        <dbReference type="SAM" id="MobiDB-lite"/>
    </source>
</evidence>
<dbReference type="Pfam" id="PF13894">
    <property type="entry name" value="zf-C2H2_4"/>
    <property type="match status" value="1"/>
</dbReference>
<feature type="domain" description="C2H2-type" evidence="14">
    <location>
        <begin position="363"/>
        <end position="387"/>
    </location>
</feature>
<evidence type="ECO:0000256" key="8">
    <source>
        <dbReference type="ARBA" id="ARBA00023015"/>
    </source>
</evidence>
<dbReference type="Pfam" id="PF13912">
    <property type="entry name" value="zf-C2H2_6"/>
    <property type="match status" value="1"/>
</dbReference>
<dbReference type="GO" id="GO:0008270">
    <property type="term" value="F:zinc ion binding"/>
    <property type="evidence" value="ECO:0007669"/>
    <property type="project" value="UniProtKB-KW"/>
</dbReference>
<comment type="subcellular location">
    <subcellularLocation>
        <location evidence="2">Nucleus</location>
    </subcellularLocation>
</comment>
<dbReference type="InterPro" id="IPR001909">
    <property type="entry name" value="KRAB"/>
</dbReference>
<evidence type="ECO:0000259" key="14">
    <source>
        <dbReference type="PROSITE" id="PS50157"/>
    </source>
</evidence>
<dbReference type="PROSITE" id="PS50157">
    <property type="entry name" value="ZINC_FINGER_C2H2_2"/>
    <property type="match status" value="7"/>
</dbReference>
<name>A0A1S3GNA1_DIPOR</name>
<dbReference type="FunFam" id="3.30.160.60:FF:000184">
    <property type="entry name" value="Zinc finger protein 333"/>
    <property type="match status" value="3"/>
</dbReference>
<sequence>MFQDLVLFEDVVVNFTLEEWALLDSAQKNLYGEVVGEIFMNLASIGENWDQKIEDWYRNQGRNLSIHIAETLCESEEGTECTERASRIADDLKKSSLLGAAARACSMCGAIFKPPSALRGPASCPPRQESQEDQEYTEEPNRCAQCENTLNYYYPFQLRSPIGDKAYEGAQREEAFLSLTSLEECVITHAGSGPHKCNVCGKGLQYPSSLRIHERIHTGEKPYQCEQCGKAFNCLGSVRRHQRTHTGEKPYGCKECGKAFRSLSGLRGHMIKHTGGGPYQCKECGKVFNSPSALTKHERTHTGEKPFSCSYCGKAFICSTAVRKHERTHTGEKPYECKECGKAFISHSGLQGHMIRHTGEGPYKCKFCGKAFGSPSAVLRHESAHVV</sequence>
<dbReference type="SMART" id="SM00355">
    <property type="entry name" value="ZnF_C2H2"/>
    <property type="match status" value="7"/>
</dbReference>
<protein>
    <submittedName>
        <fullName evidence="17">Zinc finger protein 627</fullName>
    </submittedName>
</protein>
<feature type="domain" description="KRAB" evidence="15">
    <location>
        <begin position="6"/>
        <end position="94"/>
    </location>
</feature>
<dbReference type="InterPro" id="IPR013087">
    <property type="entry name" value="Znf_C2H2_type"/>
</dbReference>
<keyword evidence="11" id="KW-0539">Nucleus</keyword>
<dbReference type="PANTHER" id="PTHR24381">
    <property type="entry name" value="ZINC FINGER PROTEIN"/>
    <property type="match status" value="1"/>
</dbReference>
<evidence type="ECO:0000256" key="3">
    <source>
        <dbReference type="ARBA" id="ARBA00006991"/>
    </source>
</evidence>
<keyword evidence="7" id="KW-0862">Zinc</keyword>
<accession>A0A1S3GNA1</accession>
<dbReference type="InParanoid" id="A0A1S3GNA1"/>
<keyword evidence="5" id="KW-0677">Repeat</keyword>
<feature type="domain" description="C2H2-type" evidence="14">
    <location>
        <begin position="279"/>
        <end position="306"/>
    </location>
</feature>
<evidence type="ECO:0000256" key="5">
    <source>
        <dbReference type="ARBA" id="ARBA00022737"/>
    </source>
</evidence>
<dbReference type="PROSITE" id="PS00028">
    <property type="entry name" value="ZINC_FINGER_C2H2_1"/>
    <property type="match status" value="7"/>
</dbReference>
<comment type="function">
    <text evidence="1">May be involved in transcriptional regulation.</text>
</comment>
<dbReference type="InterPro" id="IPR036051">
    <property type="entry name" value="KRAB_dom_sf"/>
</dbReference>
<dbReference type="Pfam" id="PF01352">
    <property type="entry name" value="KRAB"/>
    <property type="match status" value="1"/>
</dbReference>
<dbReference type="GO" id="GO:0000977">
    <property type="term" value="F:RNA polymerase II transcription regulatory region sequence-specific DNA binding"/>
    <property type="evidence" value="ECO:0007669"/>
    <property type="project" value="TreeGrafter"/>
</dbReference>